<dbReference type="EMBL" id="KV417612">
    <property type="protein sequence ID" value="KZP14774.1"/>
    <property type="molecule type" value="Genomic_DNA"/>
</dbReference>
<feature type="chain" id="PRO_5007872212" evidence="1">
    <location>
        <begin position="30"/>
        <end position="120"/>
    </location>
</feature>
<sequence length="120" mass="12870">MQLFTSTIPATPRLALILVLALLGHGASAAPHPHAKRCNGAMYMQCWEAADCCAFSYCQSITLDANSAIGYCFPGFSETPYVKVVSQEDALPLPQQPDGGGRAPPDPACNVPWYDKFFGC</sequence>
<reference evidence="2 3" key="1">
    <citation type="journal article" date="2016" name="Mol. Biol. Evol.">
        <title>Comparative Genomics of Early-Diverging Mushroom-Forming Fungi Provides Insights into the Origins of Lignocellulose Decay Capabilities.</title>
        <authorList>
            <person name="Nagy L.G."/>
            <person name="Riley R."/>
            <person name="Tritt A."/>
            <person name="Adam C."/>
            <person name="Daum C."/>
            <person name="Floudas D."/>
            <person name="Sun H."/>
            <person name="Yadav J.S."/>
            <person name="Pangilinan J."/>
            <person name="Larsson K.H."/>
            <person name="Matsuura K."/>
            <person name="Barry K."/>
            <person name="Labutti K."/>
            <person name="Kuo R."/>
            <person name="Ohm R.A."/>
            <person name="Bhattacharya S.S."/>
            <person name="Shirouzu T."/>
            <person name="Yoshinaga Y."/>
            <person name="Martin F.M."/>
            <person name="Grigoriev I.V."/>
            <person name="Hibbett D.S."/>
        </authorList>
    </citation>
    <scope>NUCLEOTIDE SEQUENCE [LARGE SCALE GENOMIC DNA]</scope>
    <source>
        <strain evidence="2 3">CBS 109695</strain>
    </source>
</reference>
<protein>
    <submittedName>
        <fullName evidence="2">Uncharacterized protein</fullName>
    </submittedName>
</protein>
<evidence type="ECO:0000313" key="2">
    <source>
        <dbReference type="EMBL" id="KZP14774.1"/>
    </source>
</evidence>
<organism evidence="2 3">
    <name type="scientific">Athelia psychrophila</name>
    <dbReference type="NCBI Taxonomy" id="1759441"/>
    <lineage>
        <taxon>Eukaryota</taxon>
        <taxon>Fungi</taxon>
        <taxon>Dikarya</taxon>
        <taxon>Basidiomycota</taxon>
        <taxon>Agaricomycotina</taxon>
        <taxon>Agaricomycetes</taxon>
        <taxon>Agaricomycetidae</taxon>
        <taxon>Atheliales</taxon>
        <taxon>Atheliaceae</taxon>
        <taxon>Athelia</taxon>
    </lineage>
</organism>
<name>A0A166DJ64_9AGAM</name>
<gene>
    <name evidence="2" type="ORF">FIBSPDRAFT_1048567</name>
</gene>
<proteinExistence type="predicted"/>
<keyword evidence="1" id="KW-0732">Signal</keyword>
<evidence type="ECO:0000313" key="3">
    <source>
        <dbReference type="Proteomes" id="UP000076532"/>
    </source>
</evidence>
<accession>A0A166DJ64</accession>
<evidence type="ECO:0000256" key="1">
    <source>
        <dbReference type="SAM" id="SignalP"/>
    </source>
</evidence>
<keyword evidence="3" id="KW-1185">Reference proteome</keyword>
<dbReference type="AlphaFoldDB" id="A0A166DJ64"/>
<dbReference type="Proteomes" id="UP000076532">
    <property type="component" value="Unassembled WGS sequence"/>
</dbReference>
<feature type="signal peptide" evidence="1">
    <location>
        <begin position="1"/>
        <end position="29"/>
    </location>
</feature>